<gene>
    <name evidence="1" type="ORF">J2S25_002423</name>
</gene>
<accession>A0ABU0FWB5</accession>
<evidence type="ECO:0000313" key="2">
    <source>
        <dbReference type="Proteomes" id="UP001242313"/>
    </source>
</evidence>
<name>A0ABU0FWB5_9BACI</name>
<dbReference type="RefSeq" id="WP_307192001.1">
    <property type="nucleotide sequence ID" value="NZ_JAUSUN010000013.1"/>
</dbReference>
<proteinExistence type="predicted"/>
<evidence type="ECO:0000313" key="1">
    <source>
        <dbReference type="EMBL" id="MDQ0414216.1"/>
    </source>
</evidence>
<comment type="caution">
    <text evidence="1">The sequence shown here is derived from an EMBL/GenBank/DDBJ whole genome shotgun (WGS) entry which is preliminary data.</text>
</comment>
<organism evidence="1 2">
    <name type="scientific">Mesobacillus stamsii</name>
    <dbReference type="NCBI Taxonomy" id="225347"/>
    <lineage>
        <taxon>Bacteria</taxon>
        <taxon>Bacillati</taxon>
        <taxon>Bacillota</taxon>
        <taxon>Bacilli</taxon>
        <taxon>Bacillales</taxon>
        <taxon>Bacillaceae</taxon>
        <taxon>Mesobacillus</taxon>
    </lineage>
</organism>
<keyword evidence="2" id="KW-1185">Reference proteome</keyword>
<reference evidence="1 2" key="1">
    <citation type="submission" date="2023-07" db="EMBL/GenBank/DDBJ databases">
        <title>Genomic Encyclopedia of Type Strains, Phase IV (KMG-IV): sequencing the most valuable type-strain genomes for metagenomic binning, comparative biology and taxonomic classification.</title>
        <authorList>
            <person name="Goeker M."/>
        </authorList>
    </citation>
    <scope>NUCLEOTIDE SEQUENCE [LARGE SCALE GENOMIC DNA]</scope>
    <source>
        <strain evidence="1 2">DSM 19598</strain>
    </source>
</reference>
<protein>
    <submittedName>
        <fullName evidence="1">Uncharacterized protein</fullName>
    </submittedName>
</protein>
<sequence>MIGKVTTRYMTEEERLAYIKKYPIVPKERPKGSTFVSLEPVTFVNNKKKMANSKQNEK</sequence>
<dbReference type="Proteomes" id="UP001242313">
    <property type="component" value="Unassembled WGS sequence"/>
</dbReference>
<dbReference type="EMBL" id="JAUSUN010000013">
    <property type="protein sequence ID" value="MDQ0414216.1"/>
    <property type="molecule type" value="Genomic_DNA"/>
</dbReference>